<feature type="region of interest" description="Disordered" evidence="1">
    <location>
        <begin position="1"/>
        <end position="37"/>
    </location>
</feature>
<evidence type="ECO:0000313" key="2">
    <source>
        <dbReference type="EMBL" id="WIM87146.1"/>
    </source>
</evidence>
<evidence type="ECO:0000256" key="1">
    <source>
        <dbReference type="SAM" id="MobiDB-lite"/>
    </source>
</evidence>
<sequence length="59" mass="6507">MTGPSDDPSDRTPDHGADGTQHRPVFEPTPDAAEPDFAPTPGTAIACCWRCGRCWWRYC</sequence>
<gene>
    <name evidence="2" type="ORF">PT015_20135</name>
</gene>
<evidence type="ECO:0000313" key="3">
    <source>
        <dbReference type="Proteomes" id="UP001236585"/>
    </source>
</evidence>
<reference evidence="2 3" key="1">
    <citation type="journal article" date="2023" name="Microbiol. Resour. Announc.">
        <title>Complete Genome Sequence of Mycobacterium wuenschmanii, a novel Nontuberculous Mycobacterium Isolated from a captive population of Amazon Milk Frogs.</title>
        <authorList>
            <person name="Hicks J."/>
            <person name="Zeineldin M."/>
            <person name="Ward H."/>
            <person name="Wuenschmann A."/>
            <person name="Camp P."/>
            <person name="Farrell D."/>
            <person name="Lehman K."/>
            <person name="Thacker T."/>
            <person name="Cuthbert E."/>
        </authorList>
    </citation>
    <scope>NUCLEOTIDE SEQUENCE [LARGE SCALE GENOMIC DNA]</scope>
    <source>
        <strain evidence="2 3">Wuenschmanii</strain>
    </source>
</reference>
<dbReference type="Proteomes" id="UP001236585">
    <property type="component" value="Chromosome"/>
</dbReference>
<dbReference type="EMBL" id="CP126981">
    <property type="protein sequence ID" value="WIM87146.1"/>
    <property type="molecule type" value="Genomic_DNA"/>
</dbReference>
<organism evidence="2 3">
    <name type="scientific">Candidatus Mycobacterium wuenschmannii</name>
    <dbReference type="NCBI Taxonomy" id="3027808"/>
    <lineage>
        <taxon>Bacteria</taxon>
        <taxon>Bacillati</taxon>
        <taxon>Actinomycetota</taxon>
        <taxon>Actinomycetes</taxon>
        <taxon>Mycobacteriales</taxon>
        <taxon>Mycobacteriaceae</taxon>
        <taxon>Mycobacterium</taxon>
    </lineage>
</organism>
<protein>
    <submittedName>
        <fullName evidence="2">Uncharacterized protein</fullName>
    </submittedName>
</protein>
<name>A0ABY8VVQ8_9MYCO</name>
<proteinExistence type="predicted"/>
<keyword evidence="3" id="KW-1185">Reference proteome</keyword>
<feature type="compositionally biased region" description="Basic and acidic residues" evidence="1">
    <location>
        <begin position="8"/>
        <end position="25"/>
    </location>
</feature>
<accession>A0ABY8VVQ8</accession>
<dbReference type="RefSeq" id="WP_285186761.1">
    <property type="nucleotide sequence ID" value="NZ_CP126981.1"/>
</dbReference>